<keyword evidence="10" id="KW-1185">Reference proteome</keyword>
<dbReference type="Proteomes" id="UP000664357">
    <property type="component" value="Unassembled WGS sequence"/>
</dbReference>
<comment type="similarity">
    <text evidence="7">Belongs to the binding-protein-dependent transport system permease family.</text>
</comment>
<dbReference type="Pfam" id="PF00528">
    <property type="entry name" value="BPD_transp_1"/>
    <property type="match status" value="1"/>
</dbReference>
<dbReference type="PANTHER" id="PTHR32243">
    <property type="entry name" value="MALTOSE TRANSPORT SYSTEM PERMEASE-RELATED"/>
    <property type="match status" value="1"/>
</dbReference>
<feature type="transmembrane region" description="Helical" evidence="7">
    <location>
        <begin position="65"/>
        <end position="89"/>
    </location>
</feature>
<evidence type="ECO:0000256" key="6">
    <source>
        <dbReference type="ARBA" id="ARBA00023136"/>
    </source>
</evidence>
<keyword evidence="2 7" id="KW-0813">Transport</keyword>
<organism evidence="9 10">
    <name type="scientific">Candidatus Enterococcus ferrettii</name>
    <dbReference type="NCBI Taxonomy" id="2815324"/>
    <lineage>
        <taxon>Bacteria</taxon>
        <taxon>Bacillati</taxon>
        <taxon>Bacillota</taxon>
        <taxon>Bacilli</taxon>
        <taxon>Lactobacillales</taxon>
        <taxon>Enterococcaceae</taxon>
        <taxon>Enterococcus</taxon>
    </lineage>
</organism>
<keyword evidence="6 7" id="KW-0472">Membrane</keyword>
<name>A0ABV0EW89_9ENTE</name>
<reference evidence="9 10" key="2">
    <citation type="submission" date="2024-02" db="EMBL/GenBank/DDBJ databases">
        <title>The Genome Sequence of Enterococcus sp. DIV0159.</title>
        <authorList>
            <person name="Earl A."/>
            <person name="Manson A."/>
            <person name="Gilmore M."/>
            <person name="Sanders J."/>
            <person name="Shea T."/>
            <person name="Howe W."/>
            <person name="Livny J."/>
            <person name="Cuomo C."/>
            <person name="Neafsey D."/>
            <person name="Birren B."/>
        </authorList>
    </citation>
    <scope>NUCLEOTIDE SEQUENCE [LARGE SCALE GENOMIC DNA]</scope>
    <source>
        <strain evidence="9 10">665A</strain>
    </source>
</reference>
<dbReference type="EMBL" id="JAFREL020000004">
    <property type="protein sequence ID" value="MEO1772175.1"/>
    <property type="molecule type" value="Genomic_DNA"/>
</dbReference>
<dbReference type="PROSITE" id="PS50928">
    <property type="entry name" value="ABC_TM1"/>
    <property type="match status" value="1"/>
</dbReference>
<evidence type="ECO:0000259" key="8">
    <source>
        <dbReference type="PROSITE" id="PS50928"/>
    </source>
</evidence>
<dbReference type="InterPro" id="IPR050901">
    <property type="entry name" value="BP-dep_ABC_trans_perm"/>
</dbReference>
<gene>
    <name evidence="9" type="ORF">JZO67_004157</name>
</gene>
<dbReference type="InterPro" id="IPR000515">
    <property type="entry name" value="MetI-like"/>
</dbReference>
<dbReference type="RefSeq" id="WP_207701919.1">
    <property type="nucleotide sequence ID" value="NZ_JAFREL020000004.1"/>
</dbReference>
<feature type="transmembrane region" description="Helical" evidence="7">
    <location>
        <begin position="7"/>
        <end position="26"/>
    </location>
</feature>
<reference evidence="9 10" key="1">
    <citation type="submission" date="2021-03" db="EMBL/GenBank/DDBJ databases">
        <authorList>
            <person name="Gilmore M.S."/>
            <person name="Schwartzman J."/>
            <person name="Van Tyne D."/>
            <person name="Martin M."/>
            <person name="Earl A.M."/>
            <person name="Manson A.L."/>
            <person name="Straub T."/>
            <person name="Salamzade R."/>
            <person name="Saavedra J."/>
            <person name="Lebreton F."/>
            <person name="Prichula J."/>
            <person name="Schaufler K."/>
            <person name="Gaca A."/>
            <person name="Sgardioli B."/>
            <person name="Wagenaar J."/>
            <person name="Strong T."/>
        </authorList>
    </citation>
    <scope>NUCLEOTIDE SEQUENCE [LARGE SCALE GENOMIC DNA]</scope>
    <source>
        <strain evidence="9 10">665A</strain>
    </source>
</reference>
<dbReference type="SUPFAM" id="SSF161098">
    <property type="entry name" value="MetI-like"/>
    <property type="match status" value="1"/>
</dbReference>
<comment type="caution">
    <text evidence="9">The sequence shown here is derived from an EMBL/GenBank/DDBJ whole genome shotgun (WGS) entry which is preliminary data.</text>
</comment>
<evidence type="ECO:0000256" key="4">
    <source>
        <dbReference type="ARBA" id="ARBA00022692"/>
    </source>
</evidence>
<feature type="transmembrane region" description="Helical" evidence="7">
    <location>
        <begin position="243"/>
        <end position="260"/>
    </location>
</feature>
<evidence type="ECO:0000313" key="10">
    <source>
        <dbReference type="Proteomes" id="UP000664357"/>
    </source>
</evidence>
<keyword evidence="5 7" id="KW-1133">Transmembrane helix</keyword>
<dbReference type="InterPro" id="IPR035906">
    <property type="entry name" value="MetI-like_sf"/>
</dbReference>
<proteinExistence type="inferred from homology"/>
<comment type="subcellular location">
    <subcellularLocation>
        <location evidence="1 7">Cell membrane</location>
        <topology evidence="1 7">Multi-pass membrane protein</topology>
    </subcellularLocation>
</comment>
<evidence type="ECO:0000256" key="5">
    <source>
        <dbReference type="ARBA" id="ARBA00022989"/>
    </source>
</evidence>
<evidence type="ECO:0000256" key="3">
    <source>
        <dbReference type="ARBA" id="ARBA00022475"/>
    </source>
</evidence>
<evidence type="ECO:0000256" key="7">
    <source>
        <dbReference type="RuleBase" id="RU363032"/>
    </source>
</evidence>
<dbReference type="PANTHER" id="PTHR32243:SF24">
    <property type="entry name" value="DIACETYLCHITOBIOSE UPTAKE SYSTEM PERMEASE PROTEIN NGCG"/>
    <property type="match status" value="1"/>
</dbReference>
<keyword evidence="4 7" id="KW-0812">Transmembrane</keyword>
<dbReference type="CDD" id="cd06261">
    <property type="entry name" value="TM_PBP2"/>
    <property type="match status" value="1"/>
</dbReference>
<evidence type="ECO:0000256" key="1">
    <source>
        <dbReference type="ARBA" id="ARBA00004651"/>
    </source>
</evidence>
<feature type="domain" description="ABC transmembrane type-1" evidence="8">
    <location>
        <begin position="66"/>
        <end position="260"/>
    </location>
</feature>
<feature type="transmembrane region" description="Helical" evidence="7">
    <location>
        <begin position="101"/>
        <end position="123"/>
    </location>
</feature>
<keyword evidence="3" id="KW-1003">Cell membrane</keyword>
<protein>
    <submittedName>
        <fullName evidence="9">Raffinose/stachyose/melibiose transport system permease</fullName>
    </submittedName>
</protein>
<dbReference type="Gene3D" id="1.10.3720.10">
    <property type="entry name" value="MetI-like"/>
    <property type="match status" value="1"/>
</dbReference>
<feature type="transmembrane region" description="Helical" evidence="7">
    <location>
        <begin position="135"/>
        <end position="157"/>
    </location>
</feature>
<accession>A0ABV0EW89</accession>
<sequence>MKRKGSIGHYVILIIGFVLIFVPLFLTLLSSFKETNQITGNFFGFPNPFTTENYQRLIADGIGQYFFNSALISVVAICLITLFVPMAAFSIARNISRKKAFALMYSFLILGIFVPFQVIMIPITSMMTKLGLSNIAGLIILYLAYAVPQTLFLYVGYIKTAIPVELDEAAEIDGCGKFRMYFQIAFPLMKPMHATTLIINALWVWNDFLLPLLILNKDSSSWTLPLFQYNYQGQYFSDYGPSFASYVIGIIVILIVYLIFQKNIISGMTSGSVK</sequence>
<evidence type="ECO:0000256" key="2">
    <source>
        <dbReference type="ARBA" id="ARBA00022448"/>
    </source>
</evidence>
<evidence type="ECO:0000313" key="9">
    <source>
        <dbReference type="EMBL" id="MEO1772175.1"/>
    </source>
</evidence>